<protein>
    <recommendedName>
        <fullName evidence="3">PsbP C-terminal domain-containing protein</fullName>
    </recommendedName>
</protein>
<keyword evidence="2" id="KW-1185">Reference proteome</keyword>
<organism evidence="1 2">
    <name type="scientific">Candidatus Nitrosocosmicus arcticus</name>
    <dbReference type="NCBI Taxonomy" id="2035267"/>
    <lineage>
        <taxon>Archaea</taxon>
        <taxon>Nitrososphaerota</taxon>
        <taxon>Nitrososphaeria</taxon>
        <taxon>Nitrososphaerales</taxon>
        <taxon>Nitrososphaeraceae</taxon>
        <taxon>Candidatus Nitrosocosmicus</taxon>
    </lineage>
</organism>
<evidence type="ECO:0008006" key="3">
    <source>
        <dbReference type="Google" id="ProtNLM"/>
    </source>
</evidence>
<dbReference type="EMBL" id="VOAH01000001">
    <property type="protein sequence ID" value="TVP41740.1"/>
    <property type="molecule type" value="Genomic_DNA"/>
</dbReference>
<dbReference type="Pfam" id="PF18933">
    <property type="entry name" value="PsbP_2"/>
    <property type="match status" value="1"/>
</dbReference>
<sequence length="166" mass="18948">MNTKYLSSRKIMDDILFKRFYSENLGISFFYNSSLLPQNNSSSADADYNLNLRDKDLQFNIIKLSTEANVGLRIFGLEKGLKSSLGDIEILIEEVKTQPVEINGNKAAYATTIYPSESGNIKIKRYLVSHDGQGYLLAFQNKVEQFESEESQETFDTILDTFKFLK</sequence>
<evidence type="ECO:0000313" key="2">
    <source>
        <dbReference type="Proteomes" id="UP000315289"/>
    </source>
</evidence>
<dbReference type="Gene3D" id="3.40.1000.10">
    <property type="entry name" value="Mog1/PsbP, alpha/beta/alpha sandwich"/>
    <property type="match status" value="1"/>
</dbReference>
<dbReference type="Proteomes" id="UP000315289">
    <property type="component" value="Unassembled WGS sequence"/>
</dbReference>
<evidence type="ECO:0000313" key="1">
    <source>
        <dbReference type="EMBL" id="TVP41740.1"/>
    </source>
</evidence>
<reference evidence="1 2" key="1">
    <citation type="journal article" date="2019" name="Front. Microbiol.">
        <title>Ammonia Oxidation by the Arctic Terrestrial Thaumarchaeote Candidatus Nitrosocosmicus arcticus Is Stimulated by Increasing Temperatures.</title>
        <authorList>
            <person name="Alves R.J.E."/>
            <person name="Kerou M."/>
            <person name="Zappe A."/>
            <person name="Bittner R."/>
            <person name="Abby S.S."/>
            <person name="Schmidt H.A."/>
            <person name="Pfeifer K."/>
            <person name="Schleper C."/>
        </authorList>
    </citation>
    <scope>NUCLEOTIDE SEQUENCE [LARGE SCALE GENOMIC DNA]</scope>
    <source>
        <strain evidence="1 2">Kfb</strain>
    </source>
</reference>
<dbReference type="AlphaFoldDB" id="A0A557SYQ6"/>
<comment type="caution">
    <text evidence="1">The sequence shown here is derived from an EMBL/GenBank/DDBJ whole genome shotgun (WGS) entry which is preliminary data.</text>
</comment>
<name>A0A557SYQ6_9ARCH</name>
<dbReference type="OrthoDB" id="11733at2157"/>
<dbReference type="RefSeq" id="WP_144728324.1">
    <property type="nucleotide sequence ID" value="NZ_ML675578.1"/>
</dbReference>
<gene>
    <name evidence="1" type="ORF">NARC_10146</name>
</gene>
<accession>A0A557SYQ6</accession>
<proteinExistence type="predicted"/>